<dbReference type="Pfam" id="PF12689">
    <property type="entry name" value="Acid_PPase"/>
    <property type="match status" value="1"/>
</dbReference>
<sequence>MAFPRVVGLDTDWTIWQNYLGMEYWGKGSGAAAASEDNIERVDRLVLKDKTNKDMWIKEFADIANIFNDILKNGAKIAIVSRNPNKEMCDRALSLFNANNPNDGDKESSMISLVTYDEIKDESKVEPWRRIHGWSGEDYSEFLMFDDEAAHNSVRIEVGVTFQLARDQKGLYWDLYQEGLNAWRRAKTIIMHNTPTAPKNRKLIGYSGLPQFWIDLIGKGEGIVEPKTPYRWGFAFYIADYIELAKYFCGWNGIWLNDTGDKVCEVWVRDYEAWQSINKIWIPENGGGLIQMNNIHWSYEETGRNQEDRDKIIEGWGVYTPYVLFSRHHWMNGMPVPEPQRWSEMVVYTQVQRALFDVVPLTDDQVKANTASNPRPYPFNHQIKEWNITVPDVTSQEFAARGETDYF</sequence>
<gene>
    <name evidence="1" type="ORF">CPB83DRAFT_267631</name>
</gene>
<comment type="caution">
    <text evidence="1">The sequence shown here is derived from an EMBL/GenBank/DDBJ whole genome shotgun (WGS) entry which is preliminary data.</text>
</comment>
<dbReference type="PANTHER" id="PTHR17901:SF14">
    <property type="entry name" value="MAGNESIUM-DEPENDENT PHOSPHATASE 1"/>
    <property type="match status" value="1"/>
</dbReference>
<accession>A0A9P6EI10</accession>
<dbReference type="Gene3D" id="3.40.50.1000">
    <property type="entry name" value="HAD superfamily/HAD-like"/>
    <property type="match status" value="1"/>
</dbReference>
<dbReference type="AlphaFoldDB" id="A0A9P6EI10"/>
<protein>
    <submittedName>
        <fullName evidence="1">Acid phosphatase-domain-containing protein</fullName>
    </submittedName>
</protein>
<reference evidence="1" key="1">
    <citation type="submission" date="2020-11" db="EMBL/GenBank/DDBJ databases">
        <authorList>
            <consortium name="DOE Joint Genome Institute"/>
            <person name="Ahrendt S."/>
            <person name="Riley R."/>
            <person name="Andreopoulos W."/>
            <person name="Labutti K."/>
            <person name="Pangilinan J."/>
            <person name="Ruiz-Duenas F.J."/>
            <person name="Barrasa J.M."/>
            <person name="Sanchez-Garcia M."/>
            <person name="Camarero S."/>
            <person name="Miyauchi S."/>
            <person name="Serrano A."/>
            <person name="Linde D."/>
            <person name="Babiker R."/>
            <person name="Drula E."/>
            <person name="Ayuso-Fernandez I."/>
            <person name="Pacheco R."/>
            <person name="Padilla G."/>
            <person name="Ferreira P."/>
            <person name="Barriuso J."/>
            <person name="Kellner H."/>
            <person name="Castanera R."/>
            <person name="Alfaro M."/>
            <person name="Ramirez L."/>
            <person name="Pisabarro A.G."/>
            <person name="Kuo A."/>
            <person name="Tritt A."/>
            <person name="Lipzen A."/>
            <person name="He G."/>
            <person name="Yan M."/>
            <person name="Ng V."/>
            <person name="Cullen D."/>
            <person name="Martin F."/>
            <person name="Rosso M.-N."/>
            <person name="Henrissat B."/>
            <person name="Hibbett D."/>
            <person name="Martinez A.T."/>
            <person name="Grigoriev I.V."/>
        </authorList>
    </citation>
    <scope>NUCLEOTIDE SEQUENCE</scope>
    <source>
        <strain evidence="1">CBS 506.95</strain>
    </source>
</reference>
<dbReference type="EMBL" id="MU157846">
    <property type="protein sequence ID" value="KAF9529476.1"/>
    <property type="molecule type" value="Genomic_DNA"/>
</dbReference>
<dbReference type="InterPro" id="IPR023214">
    <property type="entry name" value="HAD_sf"/>
</dbReference>
<dbReference type="InterPro" id="IPR010036">
    <property type="entry name" value="MDP_1_eu_arc"/>
</dbReference>
<dbReference type="PANTHER" id="PTHR17901">
    <property type="entry name" value="MAGNESIUM-DEPENDENT PHOSPHATASE 1 MDP1"/>
    <property type="match status" value="1"/>
</dbReference>
<proteinExistence type="predicted"/>
<organism evidence="1 2">
    <name type="scientific">Crepidotus variabilis</name>
    <dbReference type="NCBI Taxonomy" id="179855"/>
    <lineage>
        <taxon>Eukaryota</taxon>
        <taxon>Fungi</taxon>
        <taxon>Dikarya</taxon>
        <taxon>Basidiomycota</taxon>
        <taxon>Agaricomycotina</taxon>
        <taxon>Agaricomycetes</taxon>
        <taxon>Agaricomycetidae</taxon>
        <taxon>Agaricales</taxon>
        <taxon>Agaricineae</taxon>
        <taxon>Crepidotaceae</taxon>
        <taxon>Crepidotus</taxon>
    </lineage>
</organism>
<name>A0A9P6EI10_9AGAR</name>
<evidence type="ECO:0000313" key="2">
    <source>
        <dbReference type="Proteomes" id="UP000807306"/>
    </source>
</evidence>
<dbReference type="Proteomes" id="UP000807306">
    <property type="component" value="Unassembled WGS sequence"/>
</dbReference>
<dbReference type="GO" id="GO:0003993">
    <property type="term" value="F:acid phosphatase activity"/>
    <property type="evidence" value="ECO:0007669"/>
    <property type="project" value="TreeGrafter"/>
</dbReference>
<dbReference type="OrthoDB" id="2865258at2759"/>
<evidence type="ECO:0000313" key="1">
    <source>
        <dbReference type="EMBL" id="KAF9529476.1"/>
    </source>
</evidence>
<keyword evidence="2" id="KW-1185">Reference proteome</keyword>